<dbReference type="GO" id="GO:0061574">
    <property type="term" value="C:ASAP complex"/>
    <property type="evidence" value="ECO:0007669"/>
    <property type="project" value="TreeGrafter"/>
</dbReference>
<dbReference type="AlphaFoldDB" id="A0A9P6C2S3"/>
<feature type="domain" description="RRM" evidence="3">
    <location>
        <begin position="18"/>
        <end position="96"/>
    </location>
</feature>
<dbReference type="InterPro" id="IPR012677">
    <property type="entry name" value="Nucleotide-bd_a/b_plait_sf"/>
</dbReference>
<keyword evidence="1 2" id="KW-0694">RNA-binding</keyword>
<dbReference type="SUPFAM" id="SSF54928">
    <property type="entry name" value="RNA-binding domain, RBD"/>
    <property type="match status" value="1"/>
</dbReference>
<evidence type="ECO:0000256" key="1">
    <source>
        <dbReference type="ARBA" id="ARBA00022884"/>
    </source>
</evidence>
<keyword evidence="5" id="KW-1185">Reference proteome</keyword>
<dbReference type="Proteomes" id="UP000807342">
    <property type="component" value="Unassembled WGS sequence"/>
</dbReference>
<evidence type="ECO:0000313" key="5">
    <source>
        <dbReference type="Proteomes" id="UP000807342"/>
    </source>
</evidence>
<dbReference type="GO" id="GO:0005654">
    <property type="term" value="C:nucleoplasm"/>
    <property type="evidence" value="ECO:0007669"/>
    <property type="project" value="TreeGrafter"/>
</dbReference>
<dbReference type="GO" id="GO:0000398">
    <property type="term" value="P:mRNA splicing, via spliceosome"/>
    <property type="evidence" value="ECO:0007669"/>
    <property type="project" value="TreeGrafter"/>
</dbReference>
<feature type="non-terminal residue" evidence="4">
    <location>
        <position position="105"/>
    </location>
</feature>
<organism evidence="4 5">
    <name type="scientific">Macrolepiota fuliginosa MF-IS2</name>
    <dbReference type="NCBI Taxonomy" id="1400762"/>
    <lineage>
        <taxon>Eukaryota</taxon>
        <taxon>Fungi</taxon>
        <taxon>Dikarya</taxon>
        <taxon>Basidiomycota</taxon>
        <taxon>Agaricomycotina</taxon>
        <taxon>Agaricomycetes</taxon>
        <taxon>Agaricomycetidae</taxon>
        <taxon>Agaricales</taxon>
        <taxon>Agaricineae</taxon>
        <taxon>Agaricaceae</taxon>
        <taxon>Macrolepiota</taxon>
    </lineage>
</organism>
<dbReference type="PROSITE" id="PS50102">
    <property type="entry name" value="RRM"/>
    <property type="match status" value="1"/>
</dbReference>
<name>A0A9P6C2S3_9AGAR</name>
<dbReference type="PANTHER" id="PTHR15481:SF0">
    <property type="entry name" value="LD23870P-RELATED"/>
    <property type="match status" value="1"/>
</dbReference>
<dbReference type="PANTHER" id="PTHR15481">
    <property type="entry name" value="RIBONUCLEIC ACID BINDING PROTEIN S1"/>
    <property type="match status" value="1"/>
</dbReference>
<dbReference type="InterPro" id="IPR000504">
    <property type="entry name" value="RRM_dom"/>
</dbReference>
<evidence type="ECO:0000313" key="4">
    <source>
        <dbReference type="EMBL" id="KAF9449886.1"/>
    </source>
</evidence>
<dbReference type="Pfam" id="PF00076">
    <property type="entry name" value="RRM_1"/>
    <property type="match status" value="1"/>
</dbReference>
<protein>
    <submittedName>
        <fullName evidence="4">RNA-binding domain-containing protein</fullName>
    </submittedName>
</protein>
<evidence type="ECO:0000259" key="3">
    <source>
        <dbReference type="PROSITE" id="PS50102"/>
    </source>
</evidence>
<dbReference type="OrthoDB" id="252020at2759"/>
<dbReference type="GO" id="GO:0003723">
    <property type="term" value="F:RNA binding"/>
    <property type="evidence" value="ECO:0007669"/>
    <property type="project" value="UniProtKB-UniRule"/>
</dbReference>
<dbReference type="GO" id="GO:0005737">
    <property type="term" value="C:cytoplasm"/>
    <property type="evidence" value="ECO:0007669"/>
    <property type="project" value="TreeGrafter"/>
</dbReference>
<gene>
    <name evidence="4" type="ORF">P691DRAFT_640607</name>
</gene>
<sequence>MDVDNPVPTKDDTKPDAKVVVVTNLTRNVVEAHLQTIFSFYGEIVKIDLPLFGKSGQNRGKAALEYADSTSAHRAFEHMDGGQLDGAVLKVELSDLPVRSRSRSP</sequence>
<reference evidence="4" key="1">
    <citation type="submission" date="2020-11" db="EMBL/GenBank/DDBJ databases">
        <authorList>
            <consortium name="DOE Joint Genome Institute"/>
            <person name="Ahrendt S."/>
            <person name="Riley R."/>
            <person name="Andreopoulos W."/>
            <person name="Labutti K."/>
            <person name="Pangilinan J."/>
            <person name="Ruiz-Duenas F.J."/>
            <person name="Barrasa J.M."/>
            <person name="Sanchez-Garcia M."/>
            <person name="Camarero S."/>
            <person name="Miyauchi S."/>
            <person name="Serrano A."/>
            <person name="Linde D."/>
            <person name="Babiker R."/>
            <person name="Drula E."/>
            <person name="Ayuso-Fernandez I."/>
            <person name="Pacheco R."/>
            <person name="Padilla G."/>
            <person name="Ferreira P."/>
            <person name="Barriuso J."/>
            <person name="Kellner H."/>
            <person name="Castanera R."/>
            <person name="Alfaro M."/>
            <person name="Ramirez L."/>
            <person name="Pisabarro A.G."/>
            <person name="Kuo A."/>
            <person name="Tritt A."/>
            <person name="Lipzen A."/>
            <person name="He G."/>
            <person name="Yan M."/>
            <person name="Ng V."/>
            <person name="Cullen D."/>
            <person name="Martin F."/>
            <person name="Rosso M.-N."/>
            <person name="Henrissat B."/>
            <person name="Hibbett D."/>
            <person name="Martinez A.T."/>
            <person name="Grigoriev I.V."/>
        </authorList>
    </citation>
    <scope>NUCLEOTIDE SEQUENCE</scope>
    <source>
        <strain evidence="4">MF-IS2</strain>
    </source>
</reference>
<dbReference type="Gene3D" id="3.30.70.330">
    <property type="match status" value="1"/>
</dbReference>
<dbReference type="EMBL" id="MU151117">
    <property type="protein sequence ID" value="KAF9449886.1"/>
    <property type="molecule type" value="Genomic_DNA"/>
</dbReference>
<evidence type="ECO:0000256" key="2">
    <source>
        <dbReference type="PROSITE-ProRule" id="PRU00176"/>
    </source>
</evidence>
<comment type="caution">
    <text evidence="4">The sequence shown here is derived from an EMBL/GenBank/DDBJ whole genome shotgun (WGS) entry which is preliminary data.</text>
</comment>
<proteinExistence type="predicted"/>
<accession>A0A9P6C2S3</accession>
<dbReference type="SMART" id="SM00360">
    <property type="entry name" value="RRM"/>
    <property type="match status" value="1"/>
</dbReference>
<dbReference type="InterPro" id="IPR035979">
    <property type="entry name" value="RBD_domain_sf"/>
</dbReference>